<feature type="chain" id="PRO_5024405311" evidence="1">
    <location>
        <begin position="20"/>
        <end position="285"/>
    </location>
</feature>
<evidence type="ECO:0000313" key="3">
    <source>
        <dbReference type="EMBL" id="QGG80826.1"/>
    </source>
</evidence>
<dbReference type="EMBL" id="CP045871">
    <property type="protein sequence ID" value="QGG80826.1"/>
    <property type="molecule type" value="Genomic_DNA"/>
</dbReference>
<dbReference type="Pfam" id="PF12146">
    <property type="entry name" value="Hydrolase_4"/>
    <property type="match status" value="1"/>
</dbReference>
<reference evidence="3 4" key="1">
    <citation type="submission" date="2019-11" db="EMBL/GenBank/DDBJ databases">
        <authorList>
            <person name="Khan S.A."/>
            <person name="Jeon C.O."/>
            <person name="Chun B.H."/>
        </authorList>
    </citation>
    <scope>NUCLEOTIDE SEQUENCE [LARGE SCALE GENOMIC DNA]</scope>
    <source>
        <strain evidence="3 4">IMCC 1097</strain>
    </source>
</reference>
<dbReference type="Gene3D" id="3.40.50.1820">
    <property type="entry name" value="alpha/beta hydrolase"/>
    <property type="match status" value="1"/>
</dbReference>
<proteinExistence type="predicted"/>
<dbReference type="GO" id="GO:0016787">
    <property type="term" value="F:hydrolase activity"/>
    <property type="evidence" value="ECO:0007669"/>
    <property type="project" value="UniProtKB-KW"/>
</dbReference>
<gene>
    <name evidence="3" type="ORF">GH975_09690</name>
</gene>
<sequence length="285" mass="30344">MRVSPSLLSLALTAAPAMAQTEVTTAGLFADHYPGDGTTAVLVLHGTLAHKRMEIIATIATLLNDDYDLPVVAPNLSLSSPARTSMVDCAQTHDHRDSDAPREVATWIDWMQQQGYDNIIVAAHSRGGAQLSTYLADTPADVVSAAVLVAPATYNAEYAADSYLNATGQPLASVMQRAGALAPDSLMDVPRFVYCDDATVSAGAFIDYYTPRPTFDTPTNLQNVTLPTVVVMGSDDTVVADLPDRLAATNLGDNVRVETIDGADHFFRDLYADDIATFIAEHAGL</sequence>
<feature type="signal peptide" evidence="1">
    <location>
        <begin position="1"/>
        <end position="19"/>
    </location>
</feature>
<organism evidence="3 4">
    <name type="scientific">Litorivicinus lipolyticus</name>
    <dbReference type="NCBI Taxonomy" id="418701"/>
    <lineage>
        <taxon>Bacteria</taxon>
        <taxon>Pseudomonadati</taxon>
        <taxon>Pseudomonadota</taxon>
        <taxon>Gammaproteobacteria</taxon>
        <taxon>Oceanospirillales</taxon>
        <taxon>Litorivicinaceae</taxon>
        <taxon>Litorivicinus</taxon>
    </lineage>
</organism>
<accession>A0A5Q2QFM6</accession>
<dbReference type="AlphaFoldDB" id="A0A5Q2QFM6"/>
<dbReference type="Proteomes" id="UP000388235">
    <property type="component" value="Chromosome"/>
</dbReference>
<keyword evidence="3" id="KW-0378">Hydrolase</keyword>
<evidence type="ECO:0000259" key="2">
    <source>
        <dbReference type="Pfam" id="PF12146"/>
    </source>
</evidence>
<evidence type="ECO:0000313" key="4">
    <source>
        <dbReference type="Proteomes" id="UP000388235"/>
    </source>
</evidence>
<evidence type="ECO:0000256" key="1">
    <source>
        <dbReference type="SAM" id="SignalP"/>
    </source>
</evidence>
<keyword evidence="1" id="KW-0732">Signal</keyword>
<dbReference type="KEGG" id="llp:GH975_09690"/>
<dbReference type="InterPro" id="IPR022742">
    <property type="entry name" value="Hydrolase_4"/>
</dbReference>
<feature type="domain" description="Serine aminopeptidase S33" evidence="2">
    <location>
        <begin position="104"/>
        <end position="265"/>
    </location>
</feature>
<keyword evidence="4" id="KW-1185">Reference proteome</keyword>
<name>A0A5Q2QFM6_9GAMM</name>
<dbReference type="OrthoDB" id="8208091at2"/>
<dbReference type="InterPro" id="IPR029058">
    <property type="entry name" value="AB_hydrolase_fold"/>
</dbReference>
<protein>
    <submittedName>
        <fullName evidence="3">Alpha/beta fold hydrolase</fullName>
    </submittedName>
</protein>
<dbReference type="RefSeq" id="WP_153714330.1">
    <property type="nucleotide sequence ID" value="NZ_CP045871.1"/>
</dbReference>
<dbReference type="SUPFAM" id="SSF53474">
    <property type="entry name" value="alpha/beta-Hydrolases"/>
    <property type="match status" value="1"/>
</dbReference>